<dbReference type="EMBL" id="JAJJMB010001716">
    <property type="protein sequence ID" value="KAI3955806.1"/>
    <property type="molecule type" value="Genomic_DNA"/>
</dbReference>
<dbReference type="PROSITE" id="PS50181">
    <property type="entry name" value="FBOX"/>
    <property type="match status" value="1"/>
</dbReference>
<proteinExistence type="predicted"/>
<sequence>MEFLPSDIIQEIVSPVPAESVLECKVVCKRWRTLIRGSNFTSMHLKRQLNHLHGGNDCNDNLAAKVEPCIFFACRIVNPTVLRTLLFHGGQMSDRISIGEKYIYNQNLKRIYHPPMHEDGMYDHLVGSCNGLVCAFQYHNLVMDPIYIFNPLTREYVYLPQIVVKKEDVDPGLIEEEPDLIVEGEVDMCNRIACGFGFVRSTNEYKVVRIHYLDEYCEEGNVEVYTLGSGCGWRAIGNTSYEVASMTGGVGIYANDAIYWTSYNFVVAFDLADEEFRLPPAPPCLQNCRHDDIGKFVALGRHLCLYMDDEFRMEIWSLIKSSDSKETWCKEFDINYEVIVGTHKRMLQPILLTRHGEIILLYAESVLYCYDPKTTFLKMISNEASNDNFQAVKAIAHVNTFASLEAMGENSKRYTVRPRRVGSPLDDVIDELDRVSPCEEIDTTTFRFR</sequence>
<dbReference type="Pfam" id="PF08268">
    <property type="entry name" value="FBA_3"/>
    <property type="match status" value="1"/>
</dbReference>
<feature type="domain" description="F-box" evidence="1">
    <location>
        <begin position="1"/>
        <end position="43"/>
    </location>
</feature>
<reference evidence="2" key="1">
    <citation type="submission" date="2022-04" db="EMBL/GenBank/DDBJ databases">
        <title>A functionally conserved STORR gene fusion in Papaver species that diverged 16.8 million years ago.</title>
        <authorList>
            <person name="Catania T."/>
        </authorList>
    </citation>
    <scope>NUCLEOTIDE SEQUENCE</scope>
    <source>
        <strain evidence="2">S-188037</strain>
    </source>
</reference>
<comment type="caution">
    <text evidence="2">The sequence shown here is derived from an EMBL/GenBank/DDBJ whole genome shotgun (WGS) entry which is preliminary data.</text>
</comment>
<dbReference type="InterPro" id="IPR013187">
    <property type="entry name" value="F-box-assoc_dom_typ3"/>
</dbReference>
<dbReference type="AlphaFoldDB" id="A0AAD4XU70"/>
<dbReference type="InterPro" id="IPR050796">
    <property type="entry name" value="SCF_F-box_component"/>
</dbReference>
<evidence type="ECO:0000313" key="2">
    <source>
        <dbReference type="EMBL" id="KAI3955806.1"/>
    </source>
</evidence>
<dbReference type="InterPro" id="IPR017451">
    <property type="entry name" value="F-box-assoc_interact_dom"/>
</dbReference>
<evidence type="ECO:0000259" key="1">
    <source>
        <dbReference type="PROSITE" id="PS50181"/>
    </source>
</evidence>
<name>A0AAD4XU70_9MAGN</name>
<dbReference type="Proteomes" id="UP001202328">
    <property type="component" value="Unassembled WGS sequence"/>
</dbReference>
<dbReference type="SUPFAM" id="SSF81383">
    <property type="entry name" value="F-box domain"/>
    <property type="match status" value="1"/>
</dbReference>
<dbReference type="InterPro" id="IPR001810">
    <property type="entry name" value="F-box_dom"/>
</dbReference>
<dbReference type="Pfam" id="PF00646">
    <property type="entry name" value="F-box"/>
    <property type="match status" value="1"/>
</dbReference>
<organism evidence="2 3">
    <name type="scientific">Papaver atlanticum</name>
    <dbReference type="NCBI Taxonomy" id="357466"/>
    <lineage>
        <taxon>Eukaryota</taxon>
        <taxon>Viridiplantae</taxon>
        <taxon>Streptophyta</taxon>
        <taxon>Embryophyta</taxon>
        <taxon>Tracheophyta</taxon>
        <taxon>Spermatophyta</taxon>
        <taxon>Magnoliopsida</taxon>
        <taxon>Ranunculales</taxon>
        <taxon>Papaveraceae</taxon>
        <taxon>Papaveroideae</taxon>
        <taxon>Papaver</taxon>
    </lineage>
</organism>
<dbReference type="PANTHER" id="PTHR31672:SF13">
    <property type="entry name" value="F-BOX PROTEIN CPR30-LIKE"/>
    <property type="match status" value="1"/>
</dbReference>
<protein>
    <recommendedName>
        <fullName evidence="1">F-box domain-containing protein</fullName>
    </recommendedName>
</protein>
<evidence type="ECO:0000313" key="3">
    <source>
        <dbReference type="Proteomes" id="UP001202328"/>
    </source>
</evidence>
<dbReference type="SMART" id="SM00256">
    <property type="entry name" value="FBOX"/>
    <property type="match status" value="1"/>
</dbReference>
<dbReference type="PANTHER" id="PTHR31672">
    <property type="entry name" value="BNACNNG10540D PROTEIN"/>
    <property type="match status" value="1"/>
</dbReference>
<keyword evidence="3" id="KW-1185">Reference proteome</keyword>
<dbReference type="InterPro" id="IPR036047">
    <property type="entry name" value="F-box-like_dom_sf"/>
</dbReference>
<accession>A0AAD4XU70</accession>
<dbReference type="NCBIfam" id="TIGR01640">
    <property type="entry name" value="F_box_assoc_1"/>
    <property type="match status" value="1"/>
</dbReference>
<gene>
    <name evidence="2" type="ORF">MKW98_006166</name>
</gene>
<dbReference type="Gene3D" id="1.20.1280.50">
    <property type="match status" value="1"/>
</dbReference>